<sequence>MTLLGRFYKRYADHAVARHTIFIVTGKSTSELEGKQDAVADAGVDRFVTPEDRLKVSDVVLDRAAVLVTKFRLLKLLMSNADPVLTSRVILDRMWEPEYTSDSGKLAAHMLRLWKKLERAPHRSRHLQRQVVPGSSSSTTSSRPLGKAGERFEVEVQGDLTVVITIRGWQQLVHRPAMHGTPSSNRVDSYAVGIAFLVIDNKAGAARSCYTLRHLAVPDGSKAGAMLTTTAHGTITRPAAVKAIKGGAGSFSCIPLEDSTVKNLAKRFGEILDEGQRRLIVAVDDRTSHIVSLLAAKLDKRRGEHGGNIVVSGMIDKLLTSAESITGGDLVRSASNRTRVA</sequence>
<protein>
    <recommendedName>
        <fullName evidence="4">OmpR/PhoB-type domain-containing protein</fullName>
    </recommendedName>
</protein>
<dbReference type="Gene3D" id="1.10.10.10">
    <property type="entry name" value="Winged helix-like DNA-binding domain superfamily/Winged helix DNA-binding domain"/>
    <property type="match status" value="1"/>
</dbReference>
<dbReference type="AlphaFoldDB" id="A0AAJ0FI94"/>
<dbReference type="GO" id="GO:0000160">
    <property type="term" value="P:phosphorelay signal transduction system"/>
    <property type="evidence" value="ECO:0007669"/>
    <property type="project" value="InterPro"/>
</dbReference>
<dbReference type="GO" id="GO:0003677">
    <property type="term" value="F:DNA binding"/>
    <property type="evidence" value="ECO:0007669"/>
    <property type="project" value="UniProtKB-UniRule"/>
</dbReference>
<feature type="DNA-binding region" description="OmpR/PhoB-type" evidence="2">
    <location>
        <begin position="37"/>
        <end position="139"/>
    </location>
</feature>
<comment type="caution">
    <text evidence="5">The sequence shown here is derived from an EMBL/GenBank/DDBJ whole genome shotgun (WGS) entry which is preliminary data.</text>
</comment>
<keyword evidence="1 2" id="KW-0238">DNA-binding</keyword>
<evidence type="ECO:0000259" key="4">
    <source>
        <dbReference type="PROSITE" id="PS51755"/>
    </source>
</evidence>
<dbReference type="Proteomes" id="UP001244011">
    <property type="component" value="Unassembled WGS sequence"/>
</dbReference>
<evidence type="ECO:0000256" key="2">
    <source>
        <dbReference type="PROSITE-ProRule" id="PRU01091"/>
    </source>
</evidence>
<dbReference type="GeneID" id="85313551"/>
<evidence type="ECO:0000256" key="3">
    <source>
        <dbReference type="SAM" id="MobiDB-lite"/>
    </source>
</evidence>
<evidence type="ECO:0000313" key="5">
    <source>
        <dbReference type="EMBL" id="KAK1761880.1"/>
    </source>
</evidence>
<keyword evidence="6" id="KW-1185">Reference proteome</keyword>
<dbReference type="Pfam" id="PF00486">
    <property type="entry name" value="Trans_reg_C"/>
    <property type="match status" value="1"/>
</dbReference>
<dbReference type="SUPFAM" id="SSF46894">
    <property type="entry name" value="C-terminal effector domain of the bipartite response regulators"/>
    <property type="match status" value="1"/>
</dbReference>
<dbReference type="InterPro" id="IPR036388">
    <property type="entry name" value="WH-like_DNA-bd_sf"/>
</dbReference>
<feature type="domain" description="OmpR/PhoB-type" evidence="4">
    <location>
        <begin position="37"/>
        <end position="139"/>
    </location>
</feature>
<reference evidence="5" key="1">
    <citation type="submission" date="2023-06" db="EMBL/GenBank/DDBJ databases">
        <title>Genome-scale phylogeny and comparative genomics of the fungal order Sordariales.</title>
        <authorList>
            <consortium name="Lawrence Berkeley National Laboratory"/>
            <person name="Hensen N."/>
            <person name="Bonometti L."/>
            <person name="Westerberg I."/>
            <person name="Brannstrom I.O."/>
            <person name="Guillou S."/>
            <person name="Cros-Aarteil S."/>
            <person name="Calhoun S."/>
            <person name="Haridas S."/>
            <person name="Kuo A."/>
            <person name="Mondo S."/>
            <person name="Pangilinan J."/>
            <person name="Riley R."/>
            <person name="Labutti K."/>
            <person name="Andreopoulos B."/>
            <person name="Lipzen A."/>
            <person name="Chen C."/>
            <person name="Yanf M."/>
            <person name="Daum C."/>
            <person name="Ng V."/>
            <person name="Clum A."/>
            <person name="Steindorff A."/>
            <person name="Ohm R."/>
            <person name="Martin F."/>
            <person name="Silar P."/>
            <person name="Natvig D."/>
            <person name="Lalanne C."/>
            <person name="Gautier V."/>
            <person name="Ament-Velasquez S.L."/>
            <person name="Kruys A."/>
            <person name="Hutchinson M.I."/>
            <person name="Powell A.J."/>
            <person name="Barry K."/>
            <person name="Miller A.N."/>
            <person name="Grigoriev I.V."/>
            <person name="Debuchy R."/>
            <person name="Gladieux P."/>
            <person name="Thoren M.H."/>
            <person name="Johannesson H."/>
        </authorList>
    </citation>
    <scope>NUCLEOTIDE SEQUENCE</scope>
    <source>
        <strain evidence="5">8032-3</strain>
    </source>
</reference>
<name>A0AAJ0FI94_9PEZI</name>
<evidence type="ECO:0000256" key="1">
    <source>
        <dbReference type="ARBA" id="ARBA00023125"/>
    </source>
</evidence>
<dbReference type="EMBL" id="MU839048">
    <property type="protein sequence ID" value="KAK1761880.1"/>
    <property type="molecule type" value="Genomic_DNA"/>
</dbReference>
<dbReference type="InterPro" id="IPR001867">
    <property type="entry name" value="OmpR/PhoB-type_DNA-bd"/>
</dbReference>
<dbReference type="GO" id="GO:0006355">
    <property type="term" value="P:regulation of DNA-templated transcription"/>
    <property type="evidence" value="ECO:0007669"/>
    <property type="project" value="InterPro"/>
</dbReference>
<accession>A0AAJ0FI94</accession>
<dbReference type="InterPro" id="IPR016032">
    <property type="entry name" value="Sig_transdc_resp-reg_C-effctor"/>
</dbReference>
<dbReference type="RefSeq" id="XP_060278093.1">
    <property type="nucleotide sequence ID" value="XM_060430364.1"/>
</dbReference>
<proteinExistence type="predicted"/>
<evidence type="ECO:0000313" key="6">
    <source>
        <dbReference type="Proteomes" id="UP001244011"/>
    </source>
</evidence>
<dbReference type="PROSITE" id="PS51755">
    <property type="entry name" value="OMPR_PHOB"/>
    <property type="match status" value="1"/>
</dbReference>
<feature type="region of interest" description="Disordered" evidence="3">
    <location>
        <begin position="124"/>
        <end position="148"/>
    </location>
</feature>
<gene>
    <name evidence="5" type="ORF">QBC33DRAFT_564329</name>
</gene>
<organism evidence="5 6">
    <name type="scientific">Phialemonium atrogriseum</name>
    <dbReference type="NCBI Taxonomy" id="1093897"/>
    <lineage>
        <taxon>Eukaryota</taxon>
        <taxon>Fungi</taxon>
        <taxon>Dikarya</taxon>
        <taxon>Ascomycota</taxon>
        <taxon>Pezizomycotina</taxon>
        <taxon>Sordariomycetes</taxon>
        <taxon>Sordariomycetidae</taxon>
        <taxon>Cephalothecales</taxon>
        <taxon>Cephalothecaceae</taxon>
        <taxon>Phialemonium</taxon>
    </lineage>
</organism>